<feature type="region of interest" description="Disordered" evidence="6">
    <location>
        <begin position="334"/>
        <end position="356"/>
    </location>
</feature>
<evidence type="ECO:0000256" key="4">
    <source>
        <dbReference type="ARBA" id="ARBA00022525"/>
    </source>
</evidence>
<evidence type="ECO:0000313" key="9">
    <source>
        <dbReference type="Proteomes" id="UP001243757"/>
    </source>
</evidence>
<evidence type="ECO:0000256" key="2">
    <source>
        <dbReference type="ARBA" id="ARBA00004613"/>
    </source>
</evidence>
<evidence type="ECO:0000313" key="8">
    <source>
        <dbReference type="EMBL" id="MDK3019915.1"/>
    </source>
</evidence>
<dbReference type="InterPro" id="IPR050557">
    <property type="entry name" value="RTX_toxin/Mannuronan_C5-epim"/>
</dbReference>
<dbReference type="EMBL" id="JASNJD010000019">
    <property type="protein sequence ID" value="MDK3019915.1"/>
    <property type="molecule type" value="Genomic_DNA"/>
</dbReference>
<feature type="compositionally biased region" description="Gly residues" evidence="6">
    <location>
        <begin position="343"/>
        <end position="354"/>
    </location>
</feature>
<accession>A0ABT7F5L8</accession>
<dbReference type="Gene3D" id="2.150.10.10">
    <property type="entry name" value="Serralysin-like metalloprotease, C-terminal"/>
    <property type="match status" value="3"/>
</dbReference>
<comment type="cofactor">
    <cofactor evidence="1">
        <name>Ca(2+)</name>
        <dbReference type="ChEBI" id="CHEBI:29108"/>
    </cofactor>
</comment>
<comment type="similarity">
    <text evidence="3">Belongs to the peptidase M10B family.</text>
</comment>
<keyword evidence="4" id="KW-0964">Secreted</keyword>
<reference evidence="8 9" key="1">
    <citation type="submission" date="2023-05" db="EMBL/GenBank/DDBJ databases">
        <title>Pseudodonghicola sp. nov.</title>
        <authorList>
            <person name="Huang J."/>
        </authorList>
    </citation>
    <scope>NUCLEOTIDE SEQUENCE [LARGE SCALE GENOMIC DNA]</scope>
    <source>
        <strain evidence="8 9">IC7</strain>
    </source>
</reference>
<feature type="domain" description="Peptidase metallopeptidase" evidence="7">
    <location>
        <begin position="37"/>
        <end position="196"/>
    </location>
</feature>
<evidence type="ECO:0000256" key="6">
    <source>
        <dbReference type="SAM" id="MobiDB-lite"/>
    </source>
</evidence>
<dbReference type="InterPro" id="IPR011049">
    <property type="entry name" value="Serralysin-like_metalloprot_C"/>
</dbReference>
<sequence length="453" mass="47273">MTVVRDERAILARLDDPYYSWSYGHETPIPVIVSYSFTETADLPALDTLPYAAETVLAFSAAQRAAVRQAMSTFEAETGVLFVETTGPAMIRAFGVTGSIYGGWAHYPYVTGDETDSGDLTMDLTDGDRLSGPRYQSILHELGHSLGLSHPFNGSFTLAPDLDNRSMTLMSYTLSGPPYDQLGVLDKLALGQLYGGPIDTTGWSYGFGDAGFSLTAAGQDDALIGVQGPNRLNGRGGDDRLFGREADDILRGGAGRDTLDGGLGDDRLYGGPGQDRLTAGGAASDETDFARSVDTLLGGSGRDLLVGNDFRNLLQGGAGADRLFGGGQADQLSGGAGDDRLFGEGGNDTLSGGGGDDRIAGGAGRDVLTGGAGADLFIFTPDDGAGRDRIRDFTPGRDHIDLRALDLTPDDLTIAPRHGGADSLLSFGIGTPLTLLLESVAPSALTVAEDLIF</sequence>
<keyword evidence="5" id="KW-0677">Repeat</keyword>
<protein>
    <submittedName>
        <fullName evidence="8">M10 family metallopeptidase C-terminal domain-containing protein</fullName>
    </submittedName>
</protein>
<dbReference type="RefSeq" id="WP_284482684.1">
    <property type="nucleotide sequence ID" value="NZ_JASNJD010000019.1"/>
</dbReference>
<dbReference type="PANTHER" id="PTHR38340">
    <property type="entry name" value="S-LAYER PROTEIN"/>
    <property type="match status" value="1"/>
</dbReference>
<gene>
    <name evidence="8" type="ORF">QO033_19720</name>
</gene>
<evidence type="ECO:0000256" key="1">
    <source>
        <dbReference type="ARBA" id="ARBA00001913"/>
    </source>
</evidence>
<name>A0ABT7F5L8_9RHOB</name>
<dbReference type="InterPro" id="IPR013858">
    <property type="entry name" value="Peptidase_M10B_C"/>
</dbReference>
<dbReference type="SUPFAM" id="SSF55486">
    <property type="entry name" value="Metalloproteases ('zincins'), catalytic domain"/>
    <property type="match status" value="1"/>
</dbReference>
<proteinExistence type="inferred from homology"/>
<dbReference type="InterPro" id="IPR024079">
    <property type="entry name" value="MetalloPept_cat_dom_sf"/>
</dbReference>
<evidence type="ECO:0000259" key="7">
    <source>
        <dbReference type="SMART" id="SM00235"/>
    </source>
</evidence>
<keyword evidence="9" id="KW-1185">Reference proteome</keyword>
<organism evidence="8 9">
    <name type="scientific">Pseudodonghicola flavimaris</name>
    <dbReference type="NCBI Taxonomy" id="3050036"/>
    <lineage>
        <taxon>Bacteria</taxon>
        <taxon>Pseudomonadati</taxon>
        <taxon>Pseudomonadota</taxon>
        <taxon>Alphaproteobacteria</taxon>
        <taxon>Rhodobacterales</taxon>
        <taxon>Paracoccaceae</taxon>
        <taxon>Pseudodonghicola</taxon>
    </lineage>
</organism>
<dbReference type="Pfam" id="PF08548">
    <property type="entry name" value="Peptidase_M10_C"/>
    <property type="match status" value="1"/>
</dbReference>
<dbReference type="InterPro" id="IPR001343">
    <property type="entry name" value="Hemolysn_Ca-bd"/>
</dbReference>
<dbReference type="PANTHER" id="PTHR38340:SF1">
    <property type="entry name" value="S-LAYER PROTEIN"/>
    <property type="match status" value="1"/>
</dbReference>
<evidence type="ECO:0000256" key="5">
    <source>
        <dbReference type="ARBA" id="ARBA00022737"/>
    </source>
</evidence>
<dbReference type="Gene3D" id="3.40.390.10">
    <property type="entry name" value="Collagenase (Catalytic Domain)"/>
    <property type="match status" value="1"/>
</dbReference>
<comment type="subcellular location">
    <subcellularLocation>
        <location evidence="2">Secreted</location>
    </subcellularLocation>
</comment>
<comment type="caution">
    <text evidence="8">The sequence shown here is derived from an EMBL/GenBank/DDBJ whole genome shotgun (WGS) entry which is preliminary data.</text>
</comment>
<dbReference type="SUPFAM" id="SSF51120">
    <property type="entry name" value="beta-Roll"/>
    <property type="match status" value="2"/>
</dbReference>
<dbReference type="Pfam" id="PF00353">
    <property type="entry name" value="HemolysinCabind"/>
    <property type="match status" value="3"/>
</dbReference>
<dbReference type="PRINTS" id="PR00313">
    <property type="entry name" value="CABNDNGRPT"/>
</dbReference>
<dbReference type="SMART" id="SM00235">
    <property type="entry name" value="ZnMc"/>
    <property type="match status" value="1"/>
</dbReference>
<evidence type="ECO:0000256" key="3">
    <source>
        <dbReference type="ARBA" id="ARBA00009490"/>
    </source>
</evidence>
<dbReference type="InterPro" id="IPR006026">
    <property type="entry name" value="Peptidase_Metallo"/>
</dbReference>
<dbReference type="InterPro" id="IPR018511">
    <property type="entry name" value="Hemolysin-typ_Ca-bd_CS"/>
</dbReference>
<dbReference type="PROSITE" id="PS00330">
    <property type="entry name" value="HEMOLYSIN_CALCIUM"/>
    <property type="match status" value="5"/>
</dbReference>
<dbReference type="Proteomes" id="UP001243757">
    <property type="component" value="Unassembled WGS sequence"/>
</dbReference>